<protein>
    <submittedName>
        <fullName evidence="2">Uncharacterized protein</fullName>
    </submittedName>
</protein>
<dbReference type="AlphaFoldDB" id="A0A6T2CMY3"/>
<dbReference type="EMBL" id="HBJA01092463">
    <property type="protein sequence ID" value="CAE0820953.1"/>
    <property type="molecule type" value="Transcribed_RNA"/>
</dbReference>
<organism evidence="2">
    <name type="scientific">Eutreptiella gymnastica</name>
    <dbReference type="NCBI Taxonomy" id="73025"/>
    <lineage>
        <taxon>Eukaryota</taxon>
        <taxon>Discoba</taxon>
        <taxon>Euglenozoa</taxon>
        <taxon>Euglenida</taxon>
        <taxon>Spirocuta</taxon>
        <taxon>Euglenophyceae</taxon>
        <taxon>Eutreptiales</taxon>
        <taxon>Eutreptiaceae</taxon>
        <taxon>Eutreptiella</taxon>
    </lineage>
</organism>
<dbReference type="EMBL" id="HBJA01092466">
    <property type="protein sequence ID" value="CAE0820955.1"/>
    <property type="molecule type" value="Transcribed_RNA"/>
</dbReference>
<evidence type="ECO:0000313" key="2">
    <source>
        <dbReference type="EMBL" id="CAE0820955.1"/>
    </source>
</evidence>
<accession>A0A6T2CMY3</accession>
<proteinExistence type="predicted"/>
<gene>
    <name evidence="1" type="ORF">EGYM00163_LOCUS32125</name>
    <name evidence="2" type="ORF">EGYM00163_LOCUS32127</name>
</gene>
<evidence type="ECO:0000313" key="1">
    <source>
        <dbReference type="EMBL" id="CAE0820953.1"/>
    </source>
</evidence>
<name>A0A6T2CMY3_9EUGL</name>
<reference evidence="2" key="1">
    <citation type="submission" date="2021-01" db="EMBL/GenBank/DDBJ databases">
        <authorList>
            <person name="Corre E."/>
            <person name="Pelletier E."/>
            <person name="Niang G."/>
            <person name="Scheremetjew M."/>
            <person name="Finn R."/>
            <person name="Kale V."/>
            <person name="Holt S."/>
            <person name="Cochrane G."/>
            <person name="Meng A."/>
            <person name="Brown T."/>
            <person name="Cohen L."/>
        </authorList>
    </citation>
    <scope>NUCLEOTIDE SEQUENCE</scope>
    <source>
        <strain evidence="2">CCMP1594</strain>
    </source>
</reference>
<sequence>MGEDACVLGSASRQVLQEHSGTPKTKEHAHVLASRRVVLQMPHWTPICIALIAQSPWKKNGHLWMRHTPSVQKVLGTSFTPCKKGNSAGQGYVSNRHIRPKSIVKMFTSIANPPSTPQISTAIETPG</sequence>